<feature type="domain" description="Histidine kinase/HSP90-like ATPase" evidence="2">
    <location>
        <begin position="30"/>
        <end position="143"/>
    </location>
</feature>
<dbReference type="SUPFAM" id="SSF55874">
    <property type="entry name" value="ATPase domain of HSP90 chaperone/DNA topoisomerase II/histidine kinase"/>
    <property type="match status" value="1"/>
</dbReference>
<name>A0ABP3SYV3_9ACTN</name>
<dbReference type="Pfam" id="PF13581">
    <property type="entry name" value="HATPase_c_2"/>
    <property type="match status" value="1"/>
</dbReference>
<sequence length="147" mass="15263">MLADAPGPHDDASPGNGGDGECLLDYRFGLAELAKLRLLVEECGAGVGLTEPRRSDFLLAVNEIASNAIEHGGGGGRLLLWKVGDELECRIADSGPGFTEAVVPESLTGLDGATRGRGLYIARLVADRFNISAAAVGAVVTLAMRMQ</sequence>
<evidence type="ECO:0000256" key="1">
    <source>
        <dbReference type="ARBA" id="ARBA00022527"/>
    </source>
</evidence>
<keyword evidence="1" id="KW-0418">Kinase</keyword>
<accession>A0ABP3SYV3</accession>
<keyword evidence="4" id="KW-1185">Reference proteome</keyword>
<proteinExistence type="predicted"/>
<comment type="caution">
    <text evidence="3">The sequence shown here is derived from an EMBL/GenBank/DDBJ whole genome shotgun (WGS) entry which is preliminary data.</text>
</comment>
<organism evidence="3 4">
    <name type="scientific">Streptomyces thermocarboxydovorans</name>
    <dbReference type="NCBI Taxonomy" id="59298"/>
    <lineage>
        <taxon>Bacteria</taxon>
        <taxon>Bacillati</taxon>
        <taxon>Actinomycetota</taxon>
        <taxon>Actinomycetes</taxon>
        <taxon>Kitasatosporales</taxon>
        <taxon>Streptomycetaceae</taxon>
        <taxon>Streptomyces</taxon>
    </lineage>
</organism>
<evidence type="ECO:0000313" key="4">
    <source>
        <dbReference type="Proteomes" id="UP001500724"/>
    </source>
</evidence>
<keyword evidence="1" id="KW-0808">Transferase</keyword>
<reference evidence="4" key="1">
    <citation type="journal article" date="2019" name="Int. J. Syst. Evol. Microbiol.">
        <title>The Global Catalogue of Microorganisms (GCM) 10K type strain sequencing project: providing services to taxonomists for standard genome sequencing and annotation.</title>
        <authorList>
            <consortium name="The Broad Institute Genomics Platform"/>
            <consortium name="The Broad Institute Genome Sequencing Center for Infectious Disease"/>
            <person name="Wu L."/>
            <person name="Ma J."/>
        </authorList>
    </citation>
    <scope>NUCLEOTIDE SEQUENCE [LARGE SCALE GENOMIC DNA]</scope>
    <source>
        <strain evidence="4">JCM 10367</strain>
    </source>
</reference>
<dbReference type="Proteomes" id="UP001500724">
    <property type="component" value="Unassembled WGS sequence"/>
</dbReference>
<dbReference type="CDD" id="cd16936">
    <property type="entry name" value="HATPase_RsbW-like"/>
    <property type="match status" value="1"/>
</dbReference>
<protein>
    <recommendedName>
        <fullName evidence="2">Histidine kinase/HSP90-like ATPase domain-containing protein</fullName>
    </recommendedName>
</protein>
<evidence type="ECO:0000259" key="2">
    <source>
        <dbReference type="Pfam" id="PF13581"/>
    </source>
</evidence>
<dbReference type="EMBL" id="BAAAGU010000075">
    <property type="protein sequence ID" value="GAA0667472.1"/>
    <property type="molecule type" value="Genomic_DNA"/>
</dbReference>
<dbReference type="Gene3D" id="3.30.565.10">
    <property type="entry name" value="Histidine kinase-like ATPase, C-terminal domain"/>
    <property type="match status" value="1"/>
</dbReference>
<dbReference type="InterPro" id="IPR036890">
    <property type="entry name" value="HATPase_C_sf"/>
</dbReference>
<dbReference type="InterPro" id="IPR050267">
    <property type="entry name" value="Anti-sigma-factor_SerPK"/>
</dbReference>
<evidence type="ECO:0000313" key="3">
    <source>
        <dbReference type="EMBL" id="GAA0667472.1"/>
    </source>
</evidence>
<dbReference type="InterPro" id="IPR003594">
    <property type="entry name" value="HATPase_dom"/>
</dbReference>
<dbReference type="PANTHER" id="PTHR35526">
    <property type="entry name" value="ANTI-SIGMA-F FACTOR RSBW-RELATED"/>
    <property type="match status" value="1"/>
</dbReference>
<dbReference type="RefSeq" id="WP_344006704.1">
    <property type="nucleotide sequence ID" value="NZ_BAAAGU010000075.1"/>
</dbReference>
<keyword evidence="1" id="KW-0723">Serine/threonine-protein kinase</keyword>
<gene>
    <name evidence="3" type="ORF">GCM10009535_54150</name>
</gene>